<dbReference type="PANTHER" id="PTHR10963">
    <property type="entry name" value="GLYCOSYL HYDROLASE-RELATED"/>
    <property type="match status" value="1"/>
</dbReference>
<protein>
    <recommendedName>
        <fullName evidence="2">GH16 domain-containing protein</fullName>
    </recommendedName>
</protein>
<dbReference type="GO" id="GO:0004553">
    <property type="term" value="F:hydrolase activity, hydrolyzing O-glycosyl compounds"/>
    <property type="evidence" value="ECO:0007669"/>
    <property type="project" value="InterPro"/>
</dbReference>
<dbReference type="EMBL" id="BQKE01000004">
    <property type="protein sequence ID" value="GJM64287.1"/>
    <property type="molecule type" value="Genomic_DNA"/>
</dbReference>
<evidence type="ECO:0000313" key="3">
    <source>
        <dbReference type="EMBL" id="GJM64287.1"/>
    </source>
</evidence>
<dbReference type="SUPFAM" id="SSF49899">
    <property type="entry name" value="Concanavalin A-like lectins/glucanases"/>
    <property type="match status" value="1"/>
</dbReference>
<comment type="similarity">
    <text evidence="1">Belongs to the glycosyl hydrolase 16 family.</text>
</comment>
<dbReference type="PANTHER" id="PTHR10963:SF55">
    <property type="entry name" value="GLYCOSIDE HYDROLASE FAMILY 16 PROTEIN"/>
    <property type="match status" value="1"/>
</dbReference>
<evidence type="ECO:0000256" key="1">
    <source>
        <dbReference type="ARBA" id="ARBA00006865"/>
    </source>
</evidence>
<evidence type="ECO:0000259" key="2">
    <source>
        <dbReference type="PROSITE" id="PS51762"/>
    </source>
</evidence>
<dbReference type="Gene3D" id="2.60.120.200">
    <property type="match status" value="1"/>
</dbReference>
<name>A0AAN5AMZ0_9BACT</name>
<dbReference type="PROSITE" id="PS51762">
    <property type="entry name" value="GH16_2"/>
    <property type="match status" value="1"/>
</dbReference>
<dbReference type="InterPro" id="IPR050546">
    <property type="entry name" value="Glycosyl_Hydrlase_16"/>
</dbReference>
<dbReference type="InterPro" id="IPR013320">
    <property type="entry name" value="ConA-like_dom_sf"/>
</dbReference>
<dbReference type="GO" id="GO:0005975">
    <property type="term" value="P:carbohydrate metabolic process"/>
    <property type="evidence" value="ECO:0007669"/>
    <property type="project" value="InterPro"/>
</dbReference>
<proteinExistence type="inferred from homology"/>
<gene>
    <name evidence="3" type="ORF">PEDI_48390</name>
</gene>
<comment type="caution">
    <text evidence="3">The sequence shown here is derived from an EMBL/GenBank/DDBJ whole genome shotgun (WGS) entry which is preliminary data.</text>
</comment>
<accession>A0AAN5AMZ0</accession>
<dbReference type="RefSeq" id="WP_338239357.1">
    <property type="nucleotide sequence ID" value="NZ_BQKE01000004.1"/>
</dbReference>
<dbReference type="Proteomes" id="UP001310022">
    <property type="component" value="Unassembled WGS sequence"/>
</dbReference>
<evidence type="ECO:0000313" key="4">
    <source>
        <dbReference type="Proteomes" id="UP001310022"/>
    </source>
</evidence>
<keyword evidence="4" id="KW-1185">Reference proteome</keyword>
<dbReference type="AlphaFoldDB" id="A0AAN5AMZ0"/>
<dbReference type="Pfam" id="PF00722">
    <property type="entry name" value="Glyco_hydro_16"/>
    <property type="match status" value="1"/>
</dbReference>
<dbReference type="InterPro" id="IPR000757">
    <property type="entry name" value="Beta-glucanase-like"/>
</dbReference>
<dbReference type="Gene3D" id="2.60.120.260">
    <property type="entry name" value="Galactose-binding domain-like"/>
    <property type="match status" value="1"/>
</dbReference>
<organism evidence="3 4">
    <name type="scientific">Persicobacter diffluens</name>
    <dbReference type="NCBI Taxonomy" id="981"/>
    <lineage>
        <taxon>Bacteria</taxon>
        <taxon>Pseudomonadati</taxon>
        <taxon>Bacteroidota</taxon>
        <taxon>Cytophagia</taxon>
        <taxon>Cytophagales</taxon>
        <taxon>Persicobacteraceae</taxon>
        <taxon>Persicobacter</taxon>
    </lineage>
</organism>
<sequence length="469" mass="54679">MRRSLFFKSTLWAILSLCKLETFGQHVPLSDPENNANWILNENLSDEFNGEELDKTKWWILGENNDYRSKWKGRAPGQFAPHNVKVENGELVLISRWDPDFNYDHSKNNDVYYGGTKEAADKSWPITQACIMSESFFRYGYMEIRCKAADAPVTAAFWTTGYQSEIDMIENFGKLPIGNPEKKPETLERKYRTNLISWDPDKSKDHKNYKVEDVLEQRVADDYFVYGFEWDKNYIKTYFNGKLVRHATREELEAKNQWKYDVPQELWLNSEVFSWYGLPTEKDLAQPAAFKVDYVRIWQKEITGPEFAALDFEGPFHYQGRSTNWWAPKNSWWRMKNEKAASGEMSLRFKPEAPFKGAYSAFSPYGAIDLPAGDNEVKFKIWIDPETKIKEMNLILNAPFTKIPVNLSKIKKGEWVEVSRTFKHPRASVTGLDKNADRLQIMIPADQIKSREALLYIDDISFGKMNTPF</sequence>
<feature type="domain" description="GH16" evidence="2">
    <location>
        <begin position="20"/>
        <end position="303"/>
    </location>
</feature>
<reference evidence="3 4" key="1">
    <citation type="submission" date="2021-12" db="EMBL/GenBank/DDBJ databases">
        <title>Genome sequencing of bacteria with rrn-lacking chromosome and rrn-plasmid.</title>
        <authorList>
            <person name="Anda M."/>
            <person name="Iwasaki W."/>
        </authorList>
    </citation>
    <scope>NUCLEOTIDE SEQUENCE [LARGE SCALE GENOMIC DNA]</scope>
    <source>
        <strain evidence="3 4">NBRC 15940</strain>
    </source>
</reference>